<dbReference type="PANTHER" id="PTHR24020:SF20">
    <property type="entry name" value="PH DOMAIN-CONTAINING PROTEIN"/>
    <property type="match status" value="1"/>
</dbReference>
<evidence type="ECO:0008006" key="8">
    <source>
        <dbReference type="Google" id="ProtNLM"/>
    </source>
</evidence>
<protein>
    <recommendedName>
        <fullName evidence="8">VWFA domain-containing protein</fullName>
    </recommendedName>
</protein>
<evidence type="ECO:0000313" key="6">
    <source>
        <dbReference type="EMBL" id="CAK8680300.1"/>
    </source>
</evidence>
<evidence type="ECO:0000256" key="1">
    <source>
        <dbReference type="ARBA" id="ARBA00023157"/>
    </source>
</evidence>
<dbReference type="CDD" id="cd00033">
    <property type="entry name" value="CCP"/>
    <property type="match status" value="1"/>
</dbReference>
<keyword evidence="2" id="KW-0768">Sushi</keyword>
<dbReference type="Gene3D" id="3.40.50.410">
    <property type="entry name" value="von Willebrand factor, type A domain"/>
    <property type="match status" value="1"/>
</dbReference>
<dbReference type="SUPFAM" id="SSF53300">
    <property type="entry name" value="vWA-like"/>
    <property type="match status" value="1"/>
</dbReference>
<dbReference type="Gene3D" id="2.10.70.10">
    <property type="entry name" value="Complement Module, domain 1"/>
    <property type="match status" value="1"/>
</dbReference>
<evidence type="ECO:0000256" key="2">
    <source>
        <dbReference type="PROSITE-ProRule" id="PRU00302"/>
    </source>
</evidence>
<keyword evidence="3" id="KW-0732">Signal</keyword>
<evidence type="ECO:0000259" key="4">
    <source>
        <dbReference type="PROSITE" id="PS50234"/>
    </source>
</evidence>
<evidence type="ECO:0000259" key="5">
    <source>
        <dbReference type="PROSITE" id="PS50923"/>
    </source>
</evidence>
<dbReference type="SMART" id="SM00032">
    <property type="entry name" value="CCP"/>
    <property type="match status" value="1"/>
</dbReference>
<dbReference type="PROSITE" id="PS50234">
    <property type="entry name" value="VWFA"/>
    <property type="match status" value="1"/>
</dbReference>
<dbReference type="InterPro" id="IPR002035">
    <property type="entry name" value="VWF_A"/>
</dbReference>
<evidence type="ECO:0000256" key="3">
    <source>
        <dbReference type="SAM" id="SignalP"/>
    </source>
</evidence>
<reference evidence="6 7" key="1">
    <citation type="submission" date="2024-02" db="EMBL/GenBank/DDBJ databases">
        <authorList>
            <person name="Daric V."/>
            <person name="Darras S."/>
        </authorList>
    </citation>
    <scope>NUCLEOTIDE SEQUENCE [LARGE SCALE GENOMIC DNA]</scope>
</reference>
<dbReference type="Proteomes" id="UP001642483">
    <property type="component" value="Unassembled WGS sequence"/>
</dbReference>
<sequence>MKNFVTFIVLVVAVLIGTKIIVDKRNQGTTKCDKTSPDNDCTARSSTTDKKECAPIPEKMTNGEITCTDSNMEGSTCKFQCTKHNFHLHPSSSSESTCLPSGKWSNLIPCCVEPCPPHLLMDMAILVHRNNYDDFVTINAVAADLLPQLKIGQGGLHYARMYFSGKIHEPRILFEDSVKMTSEEVLHKVTHELNFNNTEDGRVNIGAALRYVKDNVFGVEGDRPDIPNVLFVSTDSNSDDDVAAPAKALRDAGVLINAVFYESEGIVPNDQMLLDITGNQRLITKRAKNHPISYYQKLNENFFKYSCYATCQNYV</sequence>
<dbReference type="InterPro" id="IPR000436">
    <property type="entry name" value="Sushi_SCR_CCP_dom"/>
</dbReference>
<feature type="signal peptide" evidence="3">
    <location>
        <begin position="1"/>
        <end position="20"/>
    </location>
</feature>
<proteinExistence type="predicted"/>
<keyword evidence="1" id="KW-1015">Disulfide bond</keyword>
<dbReference type="InterPro" id="IPR036465">
    <property type="entry name" value="vWFA_dom_sf"/>
</dbReference>
<feature type="domain" description="VWFA" evidence="4">
    <location>
        <begin position="119"/>
        <end position="259"/>
    </location>
</feature>
<feature type="domain" description="Sushi" evidence="5">
    <location>
        <begin position="51"/>
        <end position="113"/>
    </location>
</feature>
<comment type="caution">
    <text evidence="2">Lacks conserved residue(s) required for the propagation of feature annotation.</text>
</comment>
<comment type="caution">
    <text evidence="6">The sequence shown here is derived from an EMBL/GenBank/DDBJ whole genome shotgun (WGS) entry which is preliminary data.</text>
</comment>
<dbReference type="Pfam" id="PF00092">
    <property type="entry name" value="VWA"/>
    <property type="match status" value="1"/>
</dbReference>
<keyword evidence="7" id="KW-1185">Reference proteome</keyword>
<dbReference type="PANTHER" id="PTHR24020">
    <property type="entry name" value="COLLAGEN ALPHA"/>
    <property type="match status" value="1"/>
</dbReference>
<dbReference type="SUPFAM" id="SSF57535">
    <property type="entry name" value="Complement control module/SCR domain"/>
    <property type="match status" value="1"/>
</dbReference>
<evidence type="ECO:0000313" key="7">
    <source>
        <dbReference type="Proteomes" id="UP001642483"/>
    </source>
</evidence>
<organism evidence="6 7">
    <name type="scientific">Clavelina lepadiformis</name>
    <name type="common">Light-bulb sea squirt</name>
    <name type="synonym">Ascidia lepadiformis</name>
    <dbReference type="NCBI Taxonomy" id="159417"/>
    <lineage>
        <taxon>Eukaryota</taxon>
        <taxon>Metazoa</taxon>
        <taxon>Chordata</taxon>
        <taxon>Tunicata</taxon>
        <taxon>Ascidiacea</taxon>
        <taxon>Aplousobranchia</taxon>
        <taxon>Clavelinidae</taxon>
        <taxon>Clavelina</taxon>
    </lineage>
</organism>
<dbReference type="EMBL" id="CAWYQH010000068">
    <property type="protein sequence ID" value="CAK8680300.1"/>
    <property type="molecule type" value="Genomic_DNA"/>
</dbReference>
<name>A0ABP0FKU9_CLALP</name>
<dbReference type="InterPro" id="IPR050525">
    <property type="entry name" value="ECM_Assembly_Org"/>
</dbReference>
<dbReference type="PROSITE" id="PS50923">
    <property type="entry name" value="SUSHI"/>
    <property type="match status" value="1"/>
</dbReference>
<feature type="chain" id="PRO_5045944245" description="VWFA domain-containing protein" evidence="3">
    <location>
        <begin position="21"/>
        <end position="315"/>
    </location>
</feature>
<dbReference type="Pfam" id="PF00084">
    <property type="entry name" value="Sushi"/>
    <property type="match status" value="1"/>
</dbReference>
<accession>A0ABP0FKU9</accession>
<gene>
    <name evidence="6" type="ORF">CVLEPA_LOCUS10568</name>
</gene>
<dbReference type="InterPro" id="IPR035976">
    <property type="entry name" value="Sushi/SCR/CCP_sf"/>
</dbReference>
<dbReference type="CDD" id="cd01450">
    <property type="entry name" value="vWFA_subfamily_ECM"/>
    <property type="match status" value="1"/>
</dbReference>